<evidence type="ECO:0000313" key="4">
    <source>
        <dbReference type="Proteomes" id="UP001519295"/>
    </source>
</evidence>
<evidence type="ECO:0000313" key="3">
    <source>
        <dbReference type="EMBL" id="MBP2368137.1"/>
    </source>
</evidence>
<proteinExistence type="predicted"/>
<keyword evidence="1" id="KW-0732">Signal</keyword>
<dbReference type="Pfam" id="PF01433">
    <property type="entry name" value="Peptidase_M1"/>
    <property type="match status" value="1"/>
</dbReference>
<name>A0ABS4VW20_9PSEU</name>
<dbReference type="Gene3D" id="1.10.390.10">
    <property type="entry name" value="Neutral Protease Domain 2"/>
    <property type="match status" value="1"/>
</dbReference>
<dbReference type="RefSeq" id="WP_245350900.1">
    <property type="nucleotide sequence ID" value="NZ_JAGINU010000001.1"/>
</dbReference>
<dbReference type="Proteomes" id="UP001519295">
    <property type="component" value="Unassembled WGS sequence"/>
</dbReference>
<dbReference type="PANTHER" id="PTHR45726:SF3">
    <property type="entry name" value="LEUKOTRIENE A-4 HYDROLASE"/>
    <property type="match status" value="1"/>
</dbReference>
<evidence type="ECO:0000256" key="1">
    <source>
        <dbReference type="SAM" id="SignalP"/>
    </source>
</evidence>
<reference evidence="3 4" key="1">
    <citation type="submission" date="2021-03" db="EMBL/GenBank/DDBJ databases">
        <title>Sequencing the genomes of 1000 actinobacteria strains.</title>
        <authorList>
            <person name="Klenk H.-P."/>
        </authorList>
    </citation>
    <scope>NUCLEOTIDE SEQUENCE [LARGE SCALE GENOMIC DNA]</scope>
    <source>
        <strain evidence="3 4">DSM 45256</strain>
    </source>
</reference>
<feature type="signal peptide" evidence="1">
    <location>
        <begin position="1"/>
        <end position="25"/>
    </location>
</feature>
<dbReference type="PANTHER" id="PTHR45726">
    <property type="entry name" value="LEUKOTRIENE A-4 HYDROLASE"/>
    <property type="match status" value="1"/>
</dbReference>
<feature type="domain" description="Peptidase M1 membrane alanine aminopeptidase" evidence="2">
    <location>
        <begin position="338"/>
        <end position="380"/>
    </location>
</feature>
<dbReference type="InterPro" id="IPR027268">
    <property type="entry name" value="Peptidase_M4/M1_CTD_sf"/>
</dbReference>
<dbReference type="SUPFAM" id="SSF55486">
    <property type="entry name" value="Metalloproteases ('zincins'), catalytic domain"/>
    <property type="match status" value="1"/>
</dbReference>
<dbReference type="InterPro" id="IPR034015">
    <property type="entry name" value="M1_LTA4H"/>
</dbReference>
<dbReference type="InterPro" id="IPR014782">
    <property type="entry name" value="Peptidase_M1_dom"/>
</dbReference>
<feature type="chain" id="PRO_5045953521" description="Peptidase M1 membrane alanine aminopeptidase domain-containing protein" evidence="1">
    <location>
        <begin position="26"/>
        <end position="479"/>
    </location>
</feature>
<dbReference type="EMBL" id="JAGINU010000001">
    <property type="protein sequence ID" value="MBP2368137.1"/>
    <property type="molecule type" value="Genomic_DNA"/>
</dbReference>
<protein>
    <recommendedName>
        <fullName evidence="2">Peptidase M1 membrane alanine aminopeptidase domain-containing protein</fullName>
    </recommendedName>
</protein>
<evidence type="ECO:0000259" key="2">
    <source>
        <dbReference type="Pfam" id="PF01433"/>
    </source>
</evidence>
<keyword evidence="4" id="KW-1185">Reference proteome</keyword>
<sequence length="479" mass="50117">MIVLTRRHRALAAVAVVLAVLGGCAAGVGPERAAPSDDRPVVDATLDMAPDLSSATGTQTVRFTPDARVCELVFRLWANRPTTVADGTSARITRAAVDGAPATPRSEPAGAPAGAPGTLVELPLPACVEAGTTVTAELGFTLTLGADSAERIGHSPSAGTAWLGTPLPVLAWVRDRGWVRTPAVDMSGETVVAEDARLASLAVTADDDQQVAGVGTPTGTVAAGPGRTTHTFTAEAVRDVALAVGNYRITATTVGATRVHVAVPVAGRAGAGDGGALRGSAQDWADAVAEYLPKLERLLGPYPYPDLWLTIVPTQSDGVEFPTHLQFGDVSDGTRPALVAHELAHMWFYSLVGNDQGRDPWLDEAFATWAQAVVAEQFDDYRITAFSRAEDGPIGAPMAFWDRRGGSFTAYVSGVYDQGAAALLEGRRRVGEDRFDAATRAYVAVNAHRVAAPGDVERAFAELPEVLDVLRAHGAFARD</sequence>
<dbReference type="PROSITE" id="PS51257">
    <property type="entry name" value="PROKAR_LIPOPROTEIN"/>
    <property type="match status" value="1"/>
</dbReference>
<organism evidence="3 4">
    <name type="scientific">Pseudonocardia parietis</name>
    <dbReference type="NCBI Taxonomy" id="570936"/>
    <lineage>
        <taxon>Bacteria</taxon>
        <taxon>Bacillati</taxon>
        <taxon>Actinomycetota</taxon>
        <taxon>Actinomycetes</taxon>
        <taxon>Pseudonocardiales</taxon>
        <taxon>Pseudonocardiaceae</taxon>
        <taxon>Pseudonocardia</taxon>
    </lineage>
</organism>
<gene>
    <name evidence="3" type="ORF">JOF36_003833</name>
</gene>
<accession>A0ABS4VW20</accession>
<comment type="caution">
    <text evidence="3">The sequence shown here is derived from an EMBL/GenBank/DDBJ whole genome shotgun (WGS) entry which is preliminary data.</text>
</comment>